<feature type="region of interest" description="Disordered" evidence="7">
    <location>
        <begin position="238"/>
        <end position="263"/>
    </location>
</feature>
<dbReference type="GO" id="GO:0035023">
    <property type="term" value="P:regulation of Rho protein signal transduction"/>
    <property type="evidence" value="ECO:0007669"/>
    <property type="project" value="TreeGrafter"/>
</dbReference>
<gene>
    <name evidence="9" type="ORF">ILUMI_20457</name>
</gene>
<evidence type="ECO:0000259" key="8">
    <source>
        <dbReference type="PROSITE" id="PS50002"/>
    </source>
</evidence>
<dbReference type="InterPro" id="IPR013761">
    <property type="entry name" value="SAM/pointed_sf"/>
</dbReference>
<dbReference type="Gene3D" id="2.30.30.40">
    <property type="entry name" value="SH3 Domains"/>
    <property type="match status" value="1"/>
</dbReference>
<dbReference type="GO" id="GO:0005737">
    <property type="term" value="C:cytoplasm"/>
    <property type="evidence" value="ECO:0007669"/>
    <property type="project" value="UniProtKB-SubCell"/>
</dbReference>
<evidence type="ECO:0000313" key="9">
    <source>
        <dbReference type="EMBL" id="KAF2885684.1"/>
    </source>
</evidence>
<evidence type="ECO:0000256" key="7">
    <source>
        <dbReference type="SAM" id="MobiDB-lite"/>
    </source>
</evidence>
<dbReference type="GO" id="GO:0003779">
    <property type="term" value="F:actin binding"/>
    <property type="evidence" value="ECO:0007669"/>
    <property type="project" value="TreeGrafter"/>
</dbReference>
<feature type="compositionally biased region" description="Pro residues" evidence="7">
    <location>
        <begin position="168"/>
        <end position="178"/>
    </location>
</feature>
<accession>A0A8K0CE67</accession>
<dbReference type="InterPro" id="IPR001452">
    <property type="entry name" value="SH3_domain"/>
</dbReference>
<feature type="region of interest" description="Disordered" evidence="7">
    <location>
        <begin position="1"/>
        <end position="30"/>
    </location>
</feature>
<evidence type="ECO:0000256" key="3">
    <source>
        <dbReference type="ARBA" id="ARBA00022443"/>
    </source>
</evidence>
<name>A0A8K0CE67_IGNLU</name>
<dbReference type="SMART" id="SM00462">
    <property type="entry name" value="PTB"/>
    <property type="match status" value="1"/>
</dbReference>
<keyword evidence="4" id="KW-0963">Cytoplasm</keyword>
<dbReference type="FunFam" id="2.30.29.30:FF:000289">
    <property type="entry name" value="Epidermal growth factor receptor kinase substrate 8"/>
    <property type="match status" value="1"/>
</dbReference>
<comment type="similarity">
    <text evidence="2">Belongs to the EPS8 family.</text>
</comment>
<dbReference type="InterPro" id="IPR013625">
    <property type="entry name" value="PTB"/>
</dbReference>
<keyword evidence="5" id="KW-0597">Phosphoprotein</keyword>
<dbReference type="Pfam" id="PF08416">
    <property type="entry name" value="PTB"/>
    <property type="match status" value="1"/>
</dbReference>
<comment type="caution">
    <text evidence="9">The sequence shown here is derived from an EMBL/GenBank/DDBJ whole genome shotgun (WGS) entry which is preliminary data.</text>
</comment>
<dbReference type="InterPro" id="IPR055093">
    <property type="entry name" value="EPS8_2nd"/>
</dbReference>
<keyword evidence="3 6" id="KW-0728">SH3 domain</keyword>
<organism evidence="9 10">
    <name type="scientific">Ignelater luminosus</name>
    <name type="common">Cucubano</name>
    <name type="synonym">Pyrophorus luminosus</name>
    <dbReference type="NCBI Taxonomy" id="2038154"/>
    <lineage>
        <taxon>Eukaryota</taxon>
        <taxon>Metazoa</taxon>
        <taxon>Ecdysozoa</taxon>
        <taxon>Arthropoda</taxon>
        <taxon>Hexapoda</taxon>
        <taxon>Insecta</taxon>
        <taxon>Pterygota</taxon>
        <taxon>Neoptera</taxon>
        <taxon>Endopterygota</taxon>
        <taxon>Coleoptera</taxon>
        <taxon>Polyphaga</taxon>
        <taxon>Elateriformia</taxon>
        <taxon>Elateroidea</taxon>
        <taxon>Elateridae</taxon>
        <taxon>Agrypninae</taxon>
        <taxon>Pyrophorini</taxon>
        <taxon>Ignelater</taxon>
    </lineage>
</organism>
<feature type="region of interest" description="Disordered" evidence="7">
    <location>
        <begin position="160"/>
        <end position="209"/>
    </location>
</feature>
<dbReference type="EMBL" id="VTPC01089756">
    <property type="protein sequence ID" value="KAF2885684.1"/>
    <property type="molecule type" value="Genomic_DNA"/>
</dbReference>
<feature type="compositionally biased region" description="Pro residues" evidence="7">
    <location>
        <begin position="628"/>
        <end position="637"/>
    </location>
</feature>
<dbReference type="Gene3D" id="2.30.29.30">
    <property type="entry name" value="Pleckstrin-homology domain (PH domain)/Phosphotyrosine-binding domain (PTB)"/>
    <property type="match status" value="1"/>
</dbReference>
<dbReference type="InterPro" id="IPR036028">
    <property type="entry name" value="SH3-like_dom_sf"/>
</dbReference>
<dbReference type="PANTHER" id="PTHR12287">
    <property type="entry name" value="EPIDERMAL GROWTH FACTOR RECEPTOR KINASE SUBSTRATE EPS8-RELATED PROTEIN"/>
    <property type="match status" value="1"/>
</dbReference>
<dbReference type="Pfam" id="PF22975">
    <property type="entry name" value="EPS8_2nd"/>
    <property type="match status" value="1"/>
</dbReference>
<dbReference type="Proteomes" id="UP000801492">
    <property type="component" value="Unassembled WGS sequence"/>
</dbReference>
<evidence type="ECO:0000256" key="4">
    <source>
        <dbReference type="ARBA" id="ARBA00022490"/>
    </source>
</evidence>
<dbReference type="InterPro" id="IPR035462">
    <property type="entry name" value="Eps8_SH3"/>
</dbReference>
<reference evidence="9" key="1">
    <citation type="submission" date="2019-08" db="EMBL/GenBank/DDBJ databases">
        <title>The genome of the North American firefly Photinus pyralis.</title>
        <authorList>
            <consortium name="Photinus pyralis genome working group"/>
            <person name="Fallon T.R."/>
            <person name="Sander Lower S.E."/>
            <person name="Weng J.-K."/>
        </authorList>
    </citation>
    <scope>NUCLEOTIDE SEQUENCE</scope>
    <source>
        <strain evidence="9">TRF0915ILg1</strain>
        <tissue evidence="9">Whole body</tissue>
    </source>
</reference>
<dbReference type="SUPFAM" id="SSF50729">
    <property type="entry name" value="PH domain-like"/>
    <property type="match status" value="1"/>
</dbReference>
<keyword evidence="10" id="KW-1185">Reference proteome</keyword>
<feature type="region of interest" description="Disordered" evidence="7">
    <location>
        <begin position="426"/>
        <end position="484"/>
    </location>
</feature>
<proteinExistence type="inferred from homology"/>
<feature type="compositionally biased region" description="Basic and acidic residues" evidence="7">
    <location>
        <begin position="431"/>
        <end position="454"/>
    </location>
</feature>
<comment type="subcellular location">
    <subcellularLocation>
        <location evidence="1">Cytoplasm</location>
    </subcellularLocation>
</comment>
<protein>
    <recommendedName>
        <fullName evidence="8">SH3 domain-containing protein</fullName>
    </recommendedName>
</protein>
<dbReference type="Pfam" id="PF18016">
    <property type="entry name" value="SAM_3"/>
    <property type="match status" value="1"/>
</dbReference>
<dbReference type="InterPro" id="IPR011993">
    <property type="entry name" value="PH-like_dom_sf"/>
</dbReference>
<dbReference type="Gene3D" id="1.10.150.50">
    <property type="entry name" value="Transcription Factor, Ets-1"/>
    <property type="match status" value="1"/>
</dbReference>
<evidence type="ECO:0000256" key="5">
    <source>
        <dbReference type="ARBA" id="ARBA00022553"/>
    </source>
</evidence>
<feature type="compositionally biased region" description="Basic and acidic residues" evidence="7">
    <location>
        <begin position="10"/>
        <end position="28"/>
    </location>
</feature>
<dbReference type="SUPFAM" id="SSF47769">
    <property type="entry name" value="SAM/Pointed domain"/>
    <property type="match status" value="1"/>
</dbReference>
<dbReference type="SUPFAM" id="SSF50044">
    <property type="entry name" value="SH3-domain"/>
    <property type="match status" value="1"/>
</dbReference>
<dbReference type="CDD" id="cd11764">
    <property type="entry name" value="SH3_Eps8"/>
    <property type="match status" value="1"/>
</dbReference>
<dbReference type="PANTHER" id="PTHR12287:SF23">
    <property type="entry name" value="AROUSER, ISOFORM A-RELATED"/>
    <property type="match status" value="1"/>
</dbReference>
<dbReference type="SMART" id="SM00326">
    <property type="entry name" value="SH3"/>
    <property type="match status" value="1"/>
</dbReference>
<dbReference type="AlphaFoldDB" id="A0A8K0CE67"/>
<dbReference type="PROSITE" id="PS50002">
    <property type="entry name" value="SH3"/>
    <property type="match status" value="1"/>
</dbReference>
<dbReference type="GO" id="GO:0007266">
    <property type="term" value="P:Rho protein signal transduction"/>
    <property type="evidence" value="ECO:0007669"/>
    <property type="project" value="TreeGrafter"/>
</dbReference>
<dbReference type="InterPro" id="IPR033928">
    <property type="entry name" value="EPS8_PTB"/>
</dbReference>
<feature type="compositionally biased region" description="Basic and acidic residues" evidence="7">
    <location>
        <begin position="471"/>
        <end position="482"/>
    </location>
</feature>
<dbReference type="Pfam" id="PF00018">
    <property type="entry name" value="SH3_1"/>
    <property type="match status" value="1"/>
</dbReference>
<evidence type="ECO:0000256" key="2">
    <source>
        <dbReference type="ARBA" id="ARBA00006197"/>
    </source>
</evidence>
<dbReference type="FunFam" id="2.30.30.40:FF:000183">
    <property type="entry name" value="Epidermal growth factor receptor kinase substrate 8"/>
    <property type="match status" value="1"/>
</dbReference>
<dbReference type="GO" id="GO:0005886">
    <property type="term" value="C:plasma membrane"/>
    <property type="evidence" value="ECO:0007669"/>
    <property type="project" value="TreeGrafter"/>
</dbReference>
<sequence>MAYHSNGYSPDERDLDRDRDDRSNEGGEKPTYLMEHLATFTVSKDTGIVYPADGMRRLLQLEKTNGIWSQKMQLCLDRPWVLVMDYETGTVMERFPANSIQEPTAFTSHDPMEMYNNILVFIVTNSNPSYPPEMHIFQCQSISAQDLVEDLKQLRMGKTLTRSRKSSIPPPSHKPPPQHILNPSRDAYRESDSELTANNDDTSSTTSEKYERDVTILNHCFDDIEKFIARLQHAAAASRELERRRRSRKSKKRDMGDGMLTMRTKPPPEKEFFDIFQKFKLSFNLLAKLKAHIHDPNAPELVHFLFTPLALIVEASHDTYFDLHLPHKVISPLLTREAINLLMNCVTSKETELWHSLGDAWLLPRDQWKGHVPPYHPEFMDGWSPDYPVIDELESHMQNKPYRDSHNEAHYSSDYNDYEPNQENMFIYDNRNNDPHHDAREQKIEPVSASDRDLPPNMRDPSARSDISVDSIERNGGDDRGFTRSQDSWLDNLQARGANVVQVTYPRTANNDKELTVVRGEFLEVLDDSRKWWKARNSRGQVAHVPHTIVTPYHFGGSANDRNEDIFNNPLYTHYNRNTHRQDSPSDRFSGGRSPSGADHAPSPPSISAAPADWVRKERLENSEGAAAPPPPPPLPPQMEIIGLNDTPKPTLKRSPSVRSTATLGGEKMQDELNLVLTMFREKKRNLDIRQTPEVFINQKSNPEEIQEWLKAKEFSSEICQKFKGLSGHQLLSFSRHQLEKVCGVSEGKRLYSQINIQKSVCGYQTVRSSELKAILAKAREKN</sequence>
<dbReference type="InterPro" id="IPR039801">
    <property type="entry name" value="EPS8-like"/>
</dbReference>
<evidence type="ECO:0000256" key="6">
    <source>
        <dbReference type="PROSITE-ProRule" id="PRU00192"/>
    </source>
</evidence>
<dbReference type="CDD" id="cd01210">
    <property type="entry name" value="PTB_EPS8"/>
    <property type="match status" value="1"/>
</dbReference>
<feature type="domain" description="SH3" evidence="8">
    <location>
        <begin position="496"/>
        <end position="555"/>
    </location>
</feature>
<evidence type="ECO:0000313" key="10">
    <source>
        <dbReference type="Proteomes" id="UP000801492"/>
    </source>
</evidence>
<dbReference type="OrthoDB" id="4680325at2759"/>
<evidence type="ECO:0000256" key="1">
    <source>
        <dbReference type="ARBA" id="ARBA00004496"/>
    </source>
</evidence>
<feature type="region of interest" description="Disordered" evidence="7">
    <location>
        <begin position="567"/>
        <end position="663"/>
    </location>
</feature>
<dbReference type="InterPro" id="IPR006020">
    <property type="entry name" value="PTB/PI_dom"/>
</dbReference>
<dbReference type="InterPro" id="IPR041418">
    <property type="entry name" value="SAM_3"/>
</dbReference>